<keyword evidence="3" id="KW-1185">Reference proteome</keyword>
<dbReference type="GO" id="GO:0004497">
    <property type="term" value="F:monooxygenase activity"/>
    <property type="evidence" value="ECO:0007669"/>
    <property type="project" value="TreeGrafter"/>
</dbReference>
<dbReference type="InterPro" id="IPR050982">
    <property type="entry name" value="Auxin_biosynth/cation_transpt"/>
</dbReference>
<evidence type="ECO:0000313" key="2">
    <source>
        <dbReference type="EMBL" id="CCH87367.1"/>
    </source>
</evidence>
<sequence length="472" mass="48480">MSAYTTNDLPVVVIGAGPVGLAAAAHLLERGLEPLVLEAGDQPGAAVRAWGHVRLFSPWEYDVDAAAARLLAPTGWTSPDPTQLPTGAELVEQYLAPLAATPQLADRIRTGTRVVAVSRVGVDKTRSVGREGRAYLVRTVTDGRVTDLTAAAVIDASGTWEQPNPLGAAGLPAVGEEQAAGWLVGPLPDVLGRDRARFAGKHTLVVGMGHSAANTLLALVELQRAEPGTQVTWAIRGRSPARLYGGGDSDGLPARGLLGSSLKAAVRSGAVTLLREVTITGLTPPADGAGQLHVVGAGRDGVAVDLHVDAVAAATGFRPDLGMLRELRLDLDPGVEAPARLAPLIDPNFHSCGTVPPHGHRDLAHPDEGFYLVGMKSYGRAPTFLLATGYEQVRSIAAALAGDTEAADSVQLHLPSTGVCSTDLGAREAAETSGVGFSTGSEHGYSAEEPEAASCCGSAPQPVTIGAPASNC</sequence>
<gene>
    <name evidence="2" type="ordered locus">MODMU_1931</name>
</gene>
<reference evidence="2 3" key="1">
    <citation type="journal article" date="2012" name="J. Bacteriol.">
        <title>Genome Sequence of Radiation-Resistant Modestobacter marinus Strain BC501, a Representative Actinobacterium That Thrives on Calcareous Stone Surfaces.</title>
        <authorList>
            <person name="Normand P."/>
            <person name="Gury J."/>
            <person name="Pujic P."/>
            <person name="Chouaia B."/>
            <person name="Crotti E."/>
            <person name="Brusetti L."/>
            <person name="Daffonchio D."/>
            <person name="Vacherie B."/>
            <person name="Barbe V."/>
            <person name="Medigue C."/>
            <person name="Calteau A."/>
            <person name="Ghodhbane-Gtari F."/>
            <person name="Essoussi I."/>
            <person name="Nouioui I."/>
            <person name="Abbassi-Ghozzi I."/>
            <person name="Gtari M."/>
        </authorList>
    </citation>
    <scope>NUCLEOTIDE SEQUENCE [LARGE SCALE GENOMIC DNA]</scope>
    <source>
        <strain evidence="3">BC 501</strain>
    </source>
</reference>
<evidence type="ECO:0000313" key="3">
    <source>
        <dbReference type="Proteomes" id="UP000006461"/>
    </source>
</evidence>
<dbReference type="Proteomes" id="UP000006461">
    <property type="component" value="Chromosome"/>
</dbReference>
<name>I4EVF4_MODI5</name>
<dbReference type="GO" id="GO:0050660">
    <property type="term" value="F:flavin adenine dinucleotide binding"/>
    <property type="evidence" value="ECO:0007669"/>
    <property type="project" value="TreeGrafter"/>
</dbReference>
<keyword evidence="1" id="KW-0560">Oxidoreductase</keyword>
<dbReference type="OMA" id="YYAVGMK"/>
<evidence type="ECO:0000256" key="1">
    <source>
        <dbReference type="ARBA" id="ARBA00023002"/>
    </source>
</evidence>
<accession>I4EVF4</accession>
<dbReference type="PANTHER" id="PTHR43539:SF78">
    <property type="entry name" value="FLAVIN-CONTAINING MONOOXYGENASE"/>
    <property type="match status" value="1"/>
</dbReference>
<dbReference type="EMBL" id="FO203431">
    <property type="protein sequence ID" value="CCH87367.1"/>
    <property type="molecule type" value="Genomic_DNA"/>
</dbReference>
<dbReference type="PANTHER" id="PTHR43539">
    <property type="entry name" value="FLAVIN-BINDING MONOOXYGENASE-LIKE PROTEIN (AFU_ORTHOLOGUE AFUA_4G09220)"/>
    <property type="match status" value="1"/>
</dbReference>
<organism evidence="2 3">
    <name type="scientific">Modestobacter italicus (strain DSM 44449 / CECT 9708 / BC 501)</name>
    <dbReference type="NCBI Taxonomy" id="2732864"/>
    <lineage>
        <taxon>Bacteria</taxon>
        <taxon>Bacillati</taxon>
        <taxon>Actinomycetota</taxon>
        <taxon>Actinomycetes</taxon>
        <taxon>Geodermatophilales</taxon>
        <taxon>Geodermatophilaceae</taxon>
        <taxon>Modestobacter</taxon>
    </lineage>
</organism>
<dbReference type="SUPFAM" id="SSF51905">
    <property type="entry name" value="FAD/NAD(P)-binding domain"/>
    <property type="match status" value="1"/>
</dbReference>
<dbReference type="KEGG" id="mmar:MODMU_1931"/>
<dbReference type="PRINTS" id="PR00368">
    <property type="entry name" value="FADPNR"/>
</dbReference>
<dbReference type="eggNOG" id="COG2072">
    <property type="taxonomic scope" value="Bacteria"/>
</dbReference>
<protein>
    <submittedName>
        <fullName evidence="2">FAD dependent oxidoreductase</fullName>
    </submittedName>
</protein>
<dbReference type="HOGENOM" id="CLU_039832_0_0_11"/>
<dbReference type="OrthoDB" id="7279140at2"/>
<dbReference type="AlphaFoldDB" id="I4EVF4"/>
<dbReference type="Pfam" id="PF13738">
    <property type="entry name" value="Pyr_redox_3"/>
    <property type="match status" value="1"/>
</dbReference>
<proteinExistence type="predicted"/>
<dbReference type="InterPro" id="IPR036188">
    <property type="entry name" value="FAD/NAD-bd_sf"/>
</dbReference>
<dbReference type="STRING" id="477641.MODMU_1931"/>
<dbReference type="PATRIC" id="fig|477641.3.peg.1823"/>
<dbReference type="Gene3D" id="3.50.50.60">
    <property type="entry name" value="FAD/NAD(P)-binding domain"/>
    <property type="match status" value="1"/>
</dbReference>